<gene>
    <name evidence="1" type="ORF">BN9_123830</name>
</gene>
<evidence type="ECO:0000313" key="2">
    <source>
        <dbReference type="Proteomes" id="UP000053237"/>
    </source>
</evidence>
<comment type="caution">
    <text evidence="1">The sequence shown here is derived from an EMBL/GenBank/DDBJ whole genome shotgun (WGS) entry which is preliminary data.</text>
</comment>
<dbReference type="EMBL" id="CAIX01000550">
    <property type="protein sequence ID" value="CCI11106.1"/>
    <property type="molecule type" value="Genomic_DNA"/>
</dbReference>
<dbReference type="InParanoid" id="A0A024FVQ3"/>
<sequence length="125" mass="14595">MVGCVRKETNTKQRHDFYGQLFHLQRIDTSLLKSTCTIPRCETITGNDRMNLVHFKTKFCCVFVPDVWTLRFSNTIFKRRRVCDVERKSVFIKERHIPEQIPFILASGSCQFISLLTLCFSATSI</sequence>
<proteinExistence type="predicted"/>
<dbReference type="Proteomes" id="UP000053237">
    <property type="component" value="Unassembled WGS sequence"/>
</dbReference>
<accession>A0A024FVQ3</accession>
<keyword evidence="2" id="KW-1185">Reference proteome</keyword>
<reference evidence="1 2" key="1">
    <citation type="submission" date="2012-05" db="EMBL/GenBank/DDBJ databases">
        <title>Recombination and specialization in a pathogen metapopulation.</title>
        <authorList>
            <person name="Gardiner A."/>
            <person name="Kemen E."/>
            <person name="Schultz-Larsen T."/>
            <person name="MacLean D."/>
            <person name="Van Oosterhout C."/>
            <person name="Jones J.D.G."/>
        </authorList>
    </citation>
    <scope>NUCLEOTIDE SEQUENCE [LARGE SCALE GENOMIC DNA]</scope>
    <source>
        <strain evidence="1 2">Ac Nc2</strain>
    </source>
</reference>
<organism evidence="1 2">
    <name type="scientific">Albugo candida</name>
    <dbReference type="NCBI Taxonomy" id="65357"/>
    <lineage>
        <taxon>Eukaryota</taxon>
        <taxon>Sar</taxon>
        <taxon>Stramenopiles</taxon>
        <taxon>Oomycota</taxon>
        <taxon>Peronosporomycetes</taxon>
        <taxon>Albuginales</taxon>
        <taxon>Albuginaceae</taxon>
        <taxon>Albugo</taxon>
    </lineage>
</organism>
<name>A0A024FVQ3_9STRA</name>
<dbReference type="AlphaFoldDB" id="A0A024FVQ3"/>
<protein>
    <submittedName>
        <fullName evidence="1">Uncharacterized protein</fullName>
    </submittedName>
</protein>
<evidence type="ECO:0000313" key="1">
    <source>
        <dbReference type="EMBL" id="CCI11106.1"/>
    </source>
</evidence>